<dbReference type="Gene3D" id="1.10.287.950">
    <property type="entry name" value="Methyl-accepting chemotaxis protein"/>
    <property type="match status" value="1"/>
</dbReference>
<evidence type="ECO:0000256" key="2">
    <source>
        <dbReference type="ARBA" id="ARBA00022475"/>
    </source>
</evidence>
<keyword evidence="12" id="KW-1185">Reference proteome</keyword>
<dbReference type="SMART" id="SM00283">
    <property type="entry name" value="MA"/>
    <property type="match status" value="1"/>
</dbReference>
<comment type="subcellular location">
    <subcellularLocation>
        <location evidence="1">Cell membrane</location>
        <topology evidence="1">Multi-pass membrane protein</topology>
    </subcellularLocation>
</comment>
<dbReference type="InterPro" id="IPR051310">
    <property type="entry name" value="MCP_chemotaxis"/>
</dbReference>
<reference evidence="11 12" key="1">
    <citation type="submission" date="2019-08" db="EMBL/GenBank/DDBJ databases">
        <title>In-depth cultivation of the pig gut microbiome towards novel bacterial diversity and tailored functional studies.</title>
        <authorList>
            <person name="Wylensek D."/>
            <person name="Hitch T.C.A."/>
            <person name="Clavel T."/>
        </authorList>
    </citation>
    <scope>NUCLEOTIDE SEQUENCE [LARGE SCALE GENOMIC DNA]</scope>
    <source>
        <strain evidence="11 12">WCA-383-APC-5B</strain>
    </source>
</reference>
<dbReference type="InterPro" id="IPR033479">
    <property type="entry name" value="dCache_1"/>
</dbReference>
<dbReference type="GO" id="GO:0004888">
    <property type="term" value="F:transmembrane signaling receptor activity"/>
    <property type="evidence" value="ECO:0007669"/>
    <property type="project" value="TreeGrafter"/>
</dbReference>
<evidence type="ECO:0000256" key="9">
    <source>
        <dbReference type="SAM" id="Phobius"/>
    </source>
</evidence>
<keyword evidence="4 9" id="KW-0812">Transmembrane</keyword>
<feature type="transmembrane region" description="Helical" evidence="9">
    <location>
        <begin position="290"/>
        <end position="312"/>
    </location>
</feature>
<dbReference type="GO" id="GO:0006935">
    <property type="term" value="P:chemotaxis"/>
    <property type="evidence" value="ECO:0007669"/>
    <property type="project" value="UniProtKB-KW"/>
</dbReference>
<evidence type="ECO:0000256" key="7">
    <source>
        <dbReference type="ARBA" id="ARBA00029447"/>
    </source>
</evidence>
<dbReference type="AlphaFoldDB" id="A0A7X2MYF2"/>
<dbReference type="PANTHER" id="PTHR43531:SF11">
    <property type="entry name" value="METHYL-ACCEPTING CHEMOTAXIS PROTEIN 3"/>
    <property type="match status" value="1"/>
</dbReference>
<protein>
    <submittedName>
        <fullName evidence="11">Methyl-accepting chemotaxis protein</fullName>
    </submittedName>
</protein>
<evidence type="ECO:0000259" key="10">
    <source>
        <dbReference type="PROSITE" id="PS50111"/>
    </source>
</evidence>
<feature type="domain" description="Methyl-accepting transducer" evidence="10">
    <location>
        <begin position="366"/>
        <end position="631"/>
    </location>
</feature>
<dbReference type="EMBL" id="VULX01000009">
    <property type="protein sequence ID" value="MSR91358.1"/>
    <property type="molecule type" value="Genomic_DNA"/>
</dbReference>
<keyword evidence="3" id="KW-0145">Chemotaxis</keyword>
<accession>A0A7X2MYF2</accession>
<proteinExistence type="inferred from homology"/>
<dbReference type="Pfam" id="PF02743">
    <property type="entry name" value="dCache_1"/>
    <property type="match status" value="1"/>
</dbReference>
<dbReference type="SUPFAM" id="SSF58104">
    <property type="entry name" value="Methyl-accepting chemotaxis protein (MCP) signaling domain"/>
    <property type="match status" value="1"/>
</dbReference>
<comment type="similarity">
    <text evidence="7">Belongs to the methyl-accepting chemotaxis (MCP) protein family.</text>
</comment>
<gene>
    <name evidence="11" type="ORF">FYJ33_08005</name>
</gene>
<evidence type="ECO:0000256" key="1">
    <source>
        <dbReference type="ARBA" id="ARBA00004651"/>
    </source>
</evidence>
<sequence>MKKRSVRSIANKIRFQIIVLVLCVSGILSFLSYNSSSSNILDITFENLAEKTKDSSRIVEIELNDRKKELRYIATIDEIKSMDWNIQKPRLIEEKNKWGYDNLFVLTPKGFGYYPDKTEVLDQSKEEFFMTMQEKGEFITEPYIRKEEKESITTIVTPIKNGNETVGYLCGVIKLDDINKTVQSIKNGKSGYGFMINAEGKFVAHKDMNLVFNETTLSEGLSTDKKDEAAVNDLFSKISSGQTSIDELKVNREKLVLSYTKVEGTPWSICLVAKNKEVLGGVNKLAFTQLIFAIIFVAIGVAVSILIAKDLIKEINNIRKYSKELQSYNLAYKGEVLGNNEFGQTINDLNSGVGELCSAIRKVKNNSDNISESSDSINQMLIDMSDKLELAAAETEEISANMQQCTATIEEVNSISQIINQNAEISSNKASNTLEFVDKIQHEAQEAYYDAISSRKNVENAFSRCSNKLKNALEKITVVENISSMSNSILDISQQTNLLSLNASIEAARAGEQGKGFAVVAEEVRKLAEQSASTVNAIQDSVTDTLEAVRELSETSSELLSVVENDILNDYEKLIEITLSYKESGDNFKGIMEDFSESSKEIADSMSNVSANIEELTDAITSVSKSSFSIAENMTSINSRKNDVMESAEDNKCKSQDLLERVNRFKTED</sequence>
<evidence type="ECO:0000256" key="3">
    <source>
        <dbReference type="ARBA" id="ARBA00022500"/>
    </source>
</evidence>
<comment type="caution">
    <text evidence="11">The sequence shown here is derived from an EMBL/GenBank/DDBJ whole genome shotgun (WGS) entry which is preliminary data.</text>
</comment>
<dbReference type="GO" id="GO:0005886">
    <property type="term" value="C:plasma membrane"/>
    <property type="evidence" value="ECO:0007669"/>
    <property type="project" value="UniProtKB-SubCell"/>
</dbReference>
<dbReference type="InterPro" id="IPR004089">
    <property type="entry name" value="MCPsignal_dom"/>
</dbReference>
<keyword evidence="2" id="KW-1003">Cell membrane</keyword>
<dbReference type="Pfam" id="PF00015">
    <property type="entry name" value="MCPsignal"/>
    <property type="match status" value="1"/>
</dbReference>
<dbReference type="RefSeq" id="WP_154531243.1">
    <property type="nucleotide sequence ID" value="NZ_VULX01000009.1"/>
</dbReference>
<keyword evidence="6 9" id="KW-0472">Membrane</keyword>
<evidence type="ECO:0000256" key="4">
    <source>
        <dbReference type="ARBA" id="ARBA00022692"/>
    </source>
</evidence>
<feature type="transmembrane region" description="Helical" evidence="9">
    <location>
        <begin position="12"/>
        <end position="33"/>
    </location>
</feature>
<dbReference type="Proteomes" id="UP000460287">
    <property type="component" value="Unassembled WGS sequence"/>
</dbReference>
<organism evidence="11 12">
    <name type="scientific">Inconstantimicrobium porci</name>
    <dbReference type="NCBI Taxonomy" id="2652291"/>
    <lineage>
        <taxon>Bacteria</taxon>
        <taxon>Bacillati</taxon>
        <taxon>Bacillota</taxon>
        <taxon>Clostridia</taxon>
        <taxon>Eubacteriales</taxon>
        <taxon>Clostridiaceae</taxon>
        <taxon>Inconstantimicrobium</taxon>
    </lineage>
</organism>
<keyword evidence="8" id="KW-0807">Transducer</keyword>
<evidence type="ECO:0000313" key="11">
    <source>
        <dbReference type="EMBL" id="MSR91358.1"/>
    </source>
</evidence>
<evidence type="ECO:0000313" key="12">
    <source>
        <dbReference type="Proteomes" id="UP000460287"/>
    </source>
</evidence>
<dbReference type="CDD" id="cd12912">
    <property type="entry name" value="PDC2_MCP_like"/>
    <property type="match status" value="1"/>
</dbReference>
<name>A0A7X2MYF2_9CLOT</name>
<keyword evidence="5 9" id="KW-1133">Transmembrane helix</keyword>
<dbReference type="Gene3D" id="3.30.450.20">
    <property type="entry name" value="PAS domain"/>
    <property type="match status" value="1"/>
</dbReference>
<dbReference type="PANTHER" id="PTHR43531">
    <property type="entry name" value="PROTEIN ICFG"/>
    <property type="match status" value="1"/>
</dbReference>
<evidence type="ECO:0000256" key="6">
    <source>
        <dbReference type="ARBA" id="ARBA00023136"/>
    </source>
</evidence>
<evidence type="ECO:0000256" key="8">
    <source>
        <dbReference type="PROSITE-ProRule" id="PRU00284"/>
    </source>
</evidence>
<dbReference type="PROSITE" id="PS50111">
    <property type="entry name" value="CHEMOTAXIS_TRANSDUC_2"/>
    <property type="match status" value="1"/>
</dbReference>
<evidence type="ECO:0000256" key="5">
    <source>
        <dbReference type="ARBA" id="ARBA00022989"/>
    </source>
</evidence>
<dbReference type="CDD" id="cd18773">
    <property type="entry name" value="PDC1_HK_sensor"/>
    <property type="match status" value="1"/>
</dbReference>
<dbReference type="GO" id="GO:0007165">
    <property type="term" value="P:signal transduction"/>
    <property type="evidence" value="ECO:0007669"/>
    <property type="project" value="UniProtKB-KW"/>
</dbReference>